<gene>
    <name evidence="5" type="ORF">VN24_04475</name>
</gene>
<reference evidence="5 6" key="1">
    <citation type="journal article" date="2015" name="J. Biotechnol.">
        <title>Complete genome sequence of Paenibacillus beijingensis 7188(T) (=DSM 24997(T)), a novel rhizobacterium from jujube garden soil.</title>
        <authorList>
            <person name="Kwak Y."/>
            <person name="Shin J.H."/>
        </authorList>
    </citation>
    <scope>NUCLEOTIDE SEQUENCE [LARGE SCALE GENOMIC DNA]</scope>
    <source>
        <strain evidence="5 6">DSM 24997</strain>
    </source>
</reference>
<dbReference type="STRING" id="1126833.VN24_04475"/>
<dbReference type="EMBL" id="CP011058">
    <property type="protein sequence ID" value="AJY74000.1"/>
    <property type="molecule type" value="Genomic_DNA"/>
</dbReference>
<keyword evidence="1" id="KW-0805">Transcription regulation</keyword>
<evidence type="ECO:0000256" key="3">
    <source>
        <dbReference type="ARBA" id="ARBA00023163"/>
    </source>
</evidence>
<evidence type="ECO:0000313" key="6">
    <source>
        <dbReference type="Proteomes" id="UP000032633"/>
    </source>
</evidence>
<evidence type="ECO:0000256" key="1">
    <source>
        <dbReference type="ARBA" id="ARBA00023015"/>
    </source>
</evidence>
<dbReference type="Gene3D" id="3.40.50.2300">
    <property type="match status" value="2"/>
</dbReference>
<dbReference type="Proteomes" id="UP000032633">
    <property type="component" value="Chromosome"/>
</dbReference>
<proteinExistence type="predicted"/>
<protein>
    <recommendedName>
        <fullName evidence="4">Transcriptional regulator LacI/GalR-like sensor domain-containing protein</fullName>
    </recommendedName>
</protein>
<dbReference type="HOGENOM" id="CLU_2736189_0_0_9"/>
<keyword evidence="6" id="KW-1185">Reference proteome</keyword>
<keyword evidence="2" id="KW-0238">DNA-binding</keyword>
<dbReference type="GO" id="GO:0000976">
    <property type="term" value="F:transcription cis-regulatory region binding"/>
    <property type="evidence" value="ECO:0007669"/>
    <property type="project" value="TreeGrafter"/>
</dbReference>
<evidence type="ECO:0000259" key="4">
    <source>
        <dbReference type="Pfam" id="PF13377"/>
    </source>
</evidence>
<name>A0A0D5NFS2_9BACL</name>
<dbReference type="KEGG" id="pbj:VN24_04475"/>
<accession>A0A0D5NFS2</accession>
<evidence type="ECO:0000256" key="2">
    <source>
        <dbReference type="ARBA" id="ARBA00023125"/>
    </source>
</evidence>
<dbReference type="OrthoDB" id="2026446at2"/>
<dbReference type="Pfam" id="PF13377">
    <property type="entry name" value="Peripla_BP_3"/>
    <property type="match status" value="1"/>
</dbReference>
<dbReference type="RefSeq" id="WP_045669436.1">
    <property type="nucleotide sequence ID" value="NZ_CP011058.1"/>
</dbReference>
<dbReference type="InterPro" id="IPR046335">
    <property type="entry name" value="LacI/GalR-like_sensor"/>
</dbReference>
<dbReference type="InterPro" id="IPR028082">
    <property type="entry name" value="Peripla_BP_I"/>
</dbReference>
<keyword evidence="3" id="KW-0804">Transcription</keyword>
<evidence type="ECO:0000313" key="5">
    <source>
        <dbReference type="EMBL" id="AJY74000.1"/>
    </source>
</evidence>
<dbReference type="PATRIC" id="fig|1126833.4.peg.985"/>
<dbReference type="SUPFAM" id="SSF53822">
    <property type="entry name" value="Periplasmic binding protein-like I"/>
    <property type="match status" value="1"/>
</dbReference>
<sequence>MPTPLDCQVVGFDDIPGAGMIDSPLTTVRTYKYEIGERAAESVLARIAQPGRHQETIYLKTDVVFRGSARG</sequence>
<dbReference type="PANTHER" id="PTHR30146">
    <property type="entry name" value="LACI-RELATED TRANSCRIPTIONAL REPRESSOR"/>
    <property type="match status" value="1"/>
</dbReference>
<organism evidence="5 6">
    <name type="scientific">Paenibacillus beijingensis</name>
    <dbReference type="NCBI Taxonomy" id="1126833"/>
    <lineage>
        <taxon>Bacteria</taxon>
        <taxon>Bacillati</taxon>
        <taxon>Bacillota</taxon>
        <taxon>Bacilli</taxon>
        <taxon>Bacillales</taxon>
        <taxon>Paenibacillaceae</taxon>
        <taxon>Paenibacillus</taxon>
    </lineage>
</organism>
<feature type="domain" description="Transcriptional regulator LacI/GalR-like sensor" evidence="4">
    <location>
        <begin position="4"/>
        <end position="68"/>
    </location>
</feature>
<reference evidence="6" key="2">
    <citation type="submission" date="2015-03" db="EMBL/GenBank/DDBJ databases">
        <title>Genome sequence of Paenibacillus beijingensis strain DSM 24997T.</title>
        <authorList>
            <person name="Kwak Y."/>
            <person name="Shin J.-H."/>
        </authorList>
    </citation>
    <scope>NUCLEOTIDE SEQUENCE [LARGE SCALE GENOMIC DNA]</scope>
    <source>
        <strain evidence="6">DSM 24997</strain>
    </source>
</reference>
<dbReference type="PANTHER" id="PTHR30146:SF109">
    <property type="entry name" value="HTH-TYPE TRANSCRIPTIONAL REGULATOR GALS"/>
    <property type="match status" value="1"/>
</dbReference>
<dbReference type="AlphaFoldDB" id="A0A0D5NFS2"/>
<dbReference type="GO" id="GO:0003700">
    <property type="term" value="F:DNA-binding transcription factor activity"/>
    <property type="evidence" value="ECO:0007669"/>
    <property type="project" value="TreeGrafter"/>
</dbReference>